<organism evidence="2 3">
    <name type="scientific">Solimonas aquatica</name>
    <dbReference type="NCBI Taxonomy" id="489703"/>
    <lineage>
        <taxon>Bacteria</taxon>
        <taxon>Pseudomonadati</taxon>
        <taxon>Pseudomonadota</taxon>
        <taxon>Gammaproteobacteria</taxon>
        <taxon>Nevskiales</taxon>
        <taxon>Nevskiaceae</taxon>
        <taxon>Solimonas</taxon>
    </lineage>
</organism>
<dbReference type="InterPro" id="IPR038460">
    <property type="entry name" value="AcetylCoA_hyd_C_sf"/>
</dbReference>
<dbReference type="Gene3D" id="3.30.750.70">
    <property type="entry name" value="4-hydroxybutyrate coenzyme like domains"/>
    <property type="match status" value="1"/>
</dbReference>
<dbReference type="Gene3D" id="3.40.1080.10">
    <property type="entry name" value="Glutaconate Coenzyme A-transferase"/>
    <property type="match status" value="1"/>
</dbReference>
<dbReference type="GO" id="GO:0008775">
    <property type="term" value="F:acetate CoA-transferase activity"/>
    <property type="evidence" value="ECO:0007669"/>
    <property type="project" value="InterPro"/>
</dbReference>
<dbReference type="Proteomes" id="UP000199233">
    <property type="component" value="Unassembled WGS sequence"/>
</dbReference>
<dbReference type="EMBL" id="FOFS01000002">
    <property type="protein sequence ID" value="SEP86378.1"/>
    <property type="molecule type" value="Genomic_DNA"/>
</dbReference>
<dbReference type="InterPro" id="IPR046433">
    <property type="entry name" value="ActCoA_hydro"/>
</dbReference>
<dbReference type="InterPro" id="IPR037171">
    <property type="entry name" value="NagB/RpiA_transferase-like"/>
</dbReference>
<evidence type="ECO:0000313" key="3">
    <source>
        <dbReference type="Proteomes" id="UP000199233"/>
    </source>
</evidence>
<feature type="domain" description="Acetyl-CoA hydrolase/transferase C-terminal" evidence="1">
    <location>
        <begin position="255"/>
        <end position="405"/>
    </location>
</feature>
<dbReference type="SUPFAM" id="SSF100950">
    <property type="entry name" value="NagB/RpiA/CoA transferase-like"/>
    <property type="match status" value="2"/>
</dbReference>
<dbReference type="Pfam" id="PF13336">
    <property type="entry name" value="AcetylCoA_hyd_C"/>
    <property type="match status" value="1"/>
</dbReference>
<proteinExistence type="predicted"/>
<dbReference type="GO" id="GO:0006083">
    <property type="term" value="P:acetate metabolic process"/>
    <property type="evidence" value="ECO:0007669"/>
    <property type="project" value="InterPro"/>
</dbReference>
<dbReference type="STRING" id="489703.SAMN04488038_10229"/>
<evidence type="ECO:0000259" key="1">
    <source>
        <dbReference type="Pfam" id="PF13336"/>
    </source>
</evidence>
<name>A0A1H9BDM7_9GAMM</name>
<dbReference type="AlphaFoldDB" id="A0A1H9BDM7"/>
<dbReference type="OrthoDB" id="9801795at2"/>
<protein>
    <submittedName>
        <fullName evidence="2">Acyl-CoA hydrolase</fullName>
    </submittedName>
</protein>
<dbReference type="PANTHER" id="PTHR21432:SF20">
    <property type="entry name" value="ACETYL-COA HYDROLASE"/>
    <property type="match status" value="1"/>
</dbReference>
<reference evidence="2 3" key="1">
    <citation type="submission" date="2016-10" db="EMBL/GenBank/DDBJ databases">
        <authorList>
            <person name="de Groot N.N."/>
        </authorList>
    </citation>
    <scope>NUCLEOTIDE SEQUENCE [LARGE SCALE GENOMIC DNA]</scope>
    <source>
        <strain evidence="2 3">DSM 25927</strain>
    </source>
</reference>
<dbReference type="RefSeq" id="WP_093281754.1">
    <property type="nucleotide sequence ID" value="NZ_FOFS01000002.1"/>
</dbReference>
<accession>A0A1H9BDM7</accession>
<dbReference type="GO" id="GO:0016787">
    <property type="term" value="F:hydrolase activity"/>
    <property type="evidence" value="ECO:0007669"/>
    <property type="project" value="UniProtKB-KW"/>
</dbReference>
<gene>
    <name evidence="2" type="ORF">SAMN04488038_10229</name>
</gene>
<evidence type="ECO:0000313" key="2">
    <source>
        <dbReference type="EMBL" id="SEP86378.1"/>
    </source>
</evidence>
<keyword evidence="2" id="KW-0378">Hydrolase</keyword>
<dbReference type="Gene3D" id="3.40.1080.20">
    <property type="entry name" value="Acetyl-CoA hydrolase/transferase C-terminal domain"/>
    <property type="match status" value="1"/>
</dbReference>
<dbReference type="InterPro" id="IPR026888">
    <property type="entry name" value="AcetylCoA_hyd_C"/>
</dbReference>
<dbReference type="PANTHER" id="PTHR21432">
    <property type="entry name" value="ACETYL-COA HYDROLASE-RELATED"/>
    <property type="match status" value="1"/>
</dbReference>
<sequence>MNKTNVAAVVSSLRPGMTVYVPGMSGESLAFYAALQADPAAAAGVRFVGVHFPGINHSDYLGLHPQAQQRAYFMQPGLRQGLREARAEWLPLDYPGIYQDLSEQLTVDLALVHLTPPDEQGYCSLGPSLDFQPAVWRHARRRVAHINPRLPRVRASFQVNLKELDAFFEVPQDVLHYELPQADTNVAAQAEHVASLVEDGDTLEFGIGKLPSAVLSALRDHRRLRVYSGMVNPALSRLLDNGAIIGSVECGVALGDDTFYQRIAADDRFLFRPVSETHDVRRIAAIASFCAINSAVEVDLLGQVNTDTVKGRCVAGVGGLPAFIAGARLSAGGKSIIALPSVTDNQQHSRIVAQLSSPVAATRHEADYVVTEHGIARLRGLSARARAAALIAIAAPQFREALLRQWTEMEQQF</sequence>
<keyword evidence="3" id="KW-1185">Reference proteome</keyword>